<dbReference type="InterPro" id="IPR000315">
    <property type="entry name" value="Znf_B-box"/>
</dbReference>
<accession>A0A2Z7CEX7</accession>
<evidence type="ECO:0000256" key="8">
    <source>
        <dbReference type="PROSITE-ProRule" id="PRU00024"/>
    </source>
</evidence>
<evidence type="ECO:0000259" key="10">
    <source>
        <dbReference type="PROSITE" id="PS50119"/>
    </source>
</evidence>
<evidence type="ECO:0000256" key="9">
    <source>
        <dbReference type="PROSITE-ProRule" id="PRU00357"/>
    </source>
</evidence>
<name>A0A2Z7CEX7_9LAMI</name>
<dbReference type="CDD" id="cd19821">
    <property type="entry name" value="Bbox1_BBX-like"/>
    <property type="match status" value="2"/>
</dbReference>
<evidence type="ECO:0000259" key="11">
    <source>
        <dbReference type="PROSITE" id="PS51017"/>
    </source>
</evidence>
<dbReference type="PROSITE" id="PS51017">
    <property type="entry name" value="CCT"/>
    <property type="match status" value="1"/>
</dbReference>
<evidence type="ECO:0000256" key="5">
    <source>
        <dbReference type="ARBA" id="ARBA00022771"/>
    </source>
</evidence>
<dbReference type="EMBL" id="KQ996036">
    <property type="protein sequence ID" value="KZV45582.1"/>
    <property type="molecule type" value="Genomic_DNA"/>
</dbReference>
<keyword evidence="4" id="KW-0677">Repeat</keyword>
<evidence type="ECO:0000256" key="1">
    <source>
        <dbReference type="ARBA" id="ARBA00004123"/>
    </source>
</evidence>
<reference evidence="12 13" key="1">
    <citation type="journal article" date="2015" name="Proc. Natl. Acad. Sci. U.S.A.">
        <title>The resurrection genome of Boea hygrometrica: A blueprint for survival of dehydration.</title>
        <authorList>
            <person name="Xiao L."/>
            <person name="Yang G."/>
            <person name="Zhang L."/>
            <person name="Yang X."/>
            <person name="Zhao S."/>
            <person name="Ji Z."/>
            <person name="Zhou Q."/>
            <person name="Hu M."/>
            <person name="Wang Y."/>
            <person name="Chen M."/>
            <person name="Xu Y."/>
            <person name="Jin H."/>
            <person name="Xiao X."/>
            <person name="Hu G."/>
            <person name="Bao F."/>
            <person name="Hu Y."/>
            <person name="Wan P."/>
            <person name="Li L."/>
            <person name="Deng X."/>
            <person name="Kuang T."/>
            <person name="Xiang C."/>
            <person name="Zhu J.K."/>
            <person name="Oliver M.J."/>
            <person name="He Y."/>
        </authorList>
    </citation>
    <scope>NUCLEOTIDE SEQUENCE [LARGE SCALE GENOMIC DNA]</scope>
    <source>
        <strain evidence="13">cv. XS01</strain>
    </source>
</reference>
<keyword evidence="6" id="KW-0862">Zinc</keyword>
<dbReference type="OrthoDB" id="153872at2759"/>
<feature type="domain" description="B box-type" evidence="10">
    <location>
        <begin position="50"/>
        <end position="95"/>
    </location>
</feature>
<evidence type="ECO:0000256" key="2">
    <source>
        <dbReference type="ARBA" id="ARBA00010024"/>
    </source>
</evidence>
<evidence type="ECO:0000313" key="13">
    <source>
        <dbReference type="Proteomes" id="UP000250235"/>
    </source>
</evidence>
<dbReference type="InterPro" id="IPR049808">
    <property type="entry name" value="CONSTANS-like_Bbox1"/>
</dbReference>
<feature type="domain" description="CCT" evidence="11">
    <location>
        <begin position="323"/>
        <end position="365"/>
    </location>
</feature>
<dbReference type="InterPro" id="IPR010402">
    <property type="entry name" value="CCT_domain"/>
</dbReference>
<keyword evidence="3" id="KW-0479">Metal-binding</keyword>
<gene>
    <name evidence="12" type="ORF">F511_27192</name>
</gene>
<protein>
    <submittedName>
        <fullName evidence="12">Zinc finger protein CONSTANS-LIKE 13-like</fullName>
    </submittedName>
</protein>
<keyword evidence="13" id="KW-1185">Reference proteome</keyword>
<feature type="domain" description="B box-type" evidence="10">
    <location>
        <begin position="7"/>
        <end position="54"/>
    </location>
</feature>
<dbReference type="GO" id="GO:0008270">
    <property type="term" value="F:zinc ion binding"/>
    <property type="evidence" value="ECO:0007669"/>
    <property type="project" value="UniProtKB-KW"/>
</dbReference>
<evidence type="ECO:0000256" key="7">
    <source>
        <dbReference type="ARBA" id="ARBA00023242"/>
    </source>
</evidence>
<dbReference type="PROSITE" id="PS50119">
    <property type="entry name" value="ZF_BBOX"/>
    <property type="match status" value="2"/>
</dbReference>
<dbReference type="Pfam" id="PF06203">
    <property type="entry name" value="CCT"/>
    <property type="match status" value="1"/>
</dbReference>
<dbReference type="SMART" id="SM00336">
    <property type="entry name" value="BBOX"/>
    <property type="match status" value="2"/>
</dbReference>
<evidence type="ECO:0000256" key="6">
    <source>
        <dbReference type="ARBA" id="ARBA00022833"/>
    </source>
</evidence>
<evidence type="ECO:0000256" key="4">
    <source>
        <dbReference type="ARBA" id="ARBA00022737"/>
    </source>
</evidence>
<dbReference type="AlphaFoldDB" id="A0A2Z7CEX7"/>
<dbReference type="PANTHER" id="PTHR31717">
    <property type="entry name" value="ZINC FINGER PROTEIN CONSTANS-LIKE 10"/>
    <property type="match status" value="1"/>
</dbReference>
<sequence>MTSVADYEVRLCDFCNESKALLYCRADSAKLCLNCDREVHSTNQLFSKHSRCLLCDSCDSSPASIFCCSESVVLCQNCDWETHKEVRSIHDRRLLEGFNGCPTVSELLNFLGFDDLEKKSLVLGDGGNDDGWSDLLVWETPSIVSIDDLIVSNDSSDSGRSFQAMGVPPLPKNRNVTCGKYKEEILCQLREMAKTEPNYSSCLEYVDSHVEFIRQAPEKFQLMDNYNSPCMDNNTAPTVVPSYETSAHERCDSGVIRDQVFHTPVLNNLIEINHLVPDKDSDCGDNLGSASSCLEMQSQVLADPKVIQVISAGGMRELNTQERDSAISRYKEKRKTRRYDKQIRYESRKVRAEGRTRVKGRFAKMDH</sequence>
<dbReference type="Pfam" id="PF00643">
    <property type="entry name" value="zf-B_box"/>
    <property type="match status" value="1"/>
</dbReference>
<comment type="subcellular location">
    <subcellularLocation>
        <location evidence="1 9">Nucleus</location>
    </subcellularLocation>
</comment>
<dbReference type="PANTHER" id="PTHR31717:SF58">
    <property type="entry name" value="ZINC FINGER PROTEIN CONSTANS-LIKE 13"/>
    <property type="match status" value="1"/>
</dbReference>
<dbReference type="Proteomes" id="UP000250235">
    <property type="component" value="Unassembled WGS sequence"/>
</dbReference>
<proteinExistence type="inferred from homology"/>
<keyword evidence="7 9" id="KW-0539">Nucleus</keyword>
<dbReference type="GO" id="GO:0005634">
    <property type="term" value="C:nucleus"/>
    <property type="evidence" value="ECO:0007669"/>
    <property type="project" value="UniProtKB-SubCell"/>
</dbReference>
<comment type="similarity">
    <text evidence="2">Belongs to the CONSTANS family.</text>
</comment>
<keyword evidence="5 8" id="KW-0863">Zinc-finger</keyword>
<evidence type="ECO:0000313" key="12">
    <source>
        <dbReference type="EMBL" id="KZV45582.1"/>
    </source>
</evidence>
<organism evidence="12 13">
    <name type="scientific">Dorcoceras hygrometricum</name>
    <dbReference type="NCBI Taxonomy" id="472368"/>
    <lineage>
        <taxon>Eukaryota</taxon>
        <taxon>Viridiplantae</taxon>
        <taxon>Streptophyta</taxon>
        <taxon>Embryophyta</taxon>
        <taxon>Tracheophyta</taxon>
        <taxon>Spermatophyta</taxon>
        <taxon>Magnoliopsida</taxon>
        <taxon>eudicotyledons</taxon>
        <taxon>Gunneridae</taxon>
        <taxon>Pentapetalae</taxon>
        <taxon>asterids</taxon>
        <taxon>lamiids</taxon>
        <taxon>Lamiales</taxon>
        <taxon>Gesneriaceae</taxon>
        <taxon>Didymocarpoideae</taxon>
        <taxon>Trichosporeae</taxon>
        <taxon>Loxocarpinae</taxon>
        <taxon>Dorcoceras</taxon>
    </lineage>
</organism>
<evidence type="ECO:0000256" key="3">
    <source>
        <dbReference type="ARBA" id="ARBA00022723"/>
    </source>
</evidence>
<dbReference type="GO" id="GO:0006355">
    <property type="term" value="P:regulation of DNA-templated transcription"/>
    <property type="evidence" value="ECO:0007669"/>
    <property type="project" value="UniProtKB-ARBA"/>
</dbReference>